<dbReference type="PROSITE" id="PS50929">
    <property type="entry name" value="ABC_TM1F"/>
    <property type="match status" value="1"/>
</dbReference>
<protein>
    <submittedName>
        <fullName evidence="12">Uncharacterized protein</fullName>
    </submittedName>
</protein>
<dbReference type="GO" id="GO:0016020">
    <property type="term" value="C:membrane"/>
    <property type="evidence" value="ECO:0007669"/>
    <property type="project" value="UniProtKB-SubCell"/>
</dbReference>
<feature type="transmembrane region" description="Helical" evidence="9">
    <location>
        <begin position="626"/>
        <end position="649"/>
    </location>
</feature>
<dbReference type="Pfam" id="PF00664">
    <property type="entry name" value="ABC_membrane"/>
    <property type="match status" value="1"/>
</dbReference>
<feature type="transmembrane region" description="Helical" evidence="9">
    <location>
        <begin position="68"/>
        <end position="89"/>
    </location>
</feature>
<comment type="caution">
    <text evidence="12">The sequence shown here is derived from an EMBL/GenBank/DDBJ whole genome shotgun (WGS) entry which is preliminary data.</text>
</comment>
<evidence type="ECO:0000259" key="10">
    <source>
        <dbReference type="PROSITE" id="PS50893"/>
    </source>
</evidence>
<feature type="transmembrane region" description="Helical" evidence="9">
    <location>
        <begin position="417"/>
        <end position="441"/>
    </location>
</feature>
<dbReference type="EMBL" id="JAFJYH010000071">
    <property type="protein sequence ID" value="KAG4421128.1"/>
    <property type="molecule type" value="Genomic_DNA"/>
</dbReference>
<keyword evidence="5" id="KW-0067">ATP-binding</keyword>
<evidence type="ECO:0000256" key="4">
    <source>
        <dbReference type="ARBA" id="ARBA00022741"/>
    </source>
</evidence>
<dbReference type="Proteomes" id="UP000664132">
    <property type="component" value="Unassembled WGS sequence"/>
</dbReference>
<dbReference type="PROSITE" id="PS50893">
    <property type="entry name" value="ABC_TRANSPORTER_2"/>
    <property type="match status" value="1"/>
</dbReference>
<dbReference type="InterPro" id="IPR044726">
    <property type="entry name" value="ABCC_6TM_D2"/>
</dbReference>
<feature type="domain" description="ABC transporter" evidence="10">
    <location>
        <begin position="88"/>
        <end position="372"/>
    </location>
</feature>
<feature type="region of interest" description="Disordered" evidence="8">
    <location>
        <begin position="377"/>
        <end position="405"/>
    </location>
</feature>
<dbReference type="InterPro" id="IPR017871">
    <property type="entry name" value="ABC_transporter-like_CS"/>
</dbReference>
<keyword evidence="6 9" id="KW-1133">Transmembrane helix</keyword>
<dbReference type="SUPFAM" id="SSF90123">
    <property type="entry name" value="ABC transporter transmembrane region"/>
    <property type="match status" value="1"/>
</dbReference>
<reference evidence="12" key="1">
    <citation type="submission" date="2021-02" db="EMBL/GenBank/DDBJ databases">
        <title>Genome sequence Cadophora malorum strain M34.</title>
        <authorList>
            <person name="Stefanovic E."/>
            <person name="Vu D."/>
            <person name="Scully C."/>
            <person name="Dijksterhuis J."/>
            <person name="Roader J."/>
            <person name="Houbraken J."/>
        </authorList>
    </citation>
    <scope>NUCLEOTIDE SEQUENCE</scope>
    <source>
        <strain evidence="12">M34</strain>
    </source>
</reference>
<organism evidence="12 13">
    <name type="scientific">Cadophora malorum</name>
    <dbReference type="NCBI Taxonomy" id="108018"/>
    <lineage>
        <taxon>Eukaryota</taxon>
        <taxon>Fungi</taxon>
        <taxon>Dikarya</taxon>
        <taxon>Ascomycota</taxon>
        <taxon>Pezizomycotina</taxon>
        <taxon>Leotiomycetes</taxon>
        <taxon>Helotiales</taxon>
        <taxon>Ploettnerulaceae</taxon>
        <taxon>Cadophora</taxon>
    </lineage>
</organism>
<gene>
    <name evidence="12" type="ORF">IFR04_005771</name>
</gene>
<feature type="compositionally biased region" description="Polar residues" evidence="8">
    <location>
        <begin position="393"/>
        <end position="402"/>
    </location>
</feature>
<evidence type="ECO:0000256" key="6">
    <source>
        <dbReference type="ARBA" id="ARBA00022989"/>
    </source>
</evidence>
<evidence type="ECO:0000259" key="11">
    <source>
        <dbReference type="PROSITE" id="PS50929"/>
    </source>
</evidence>
<dbReference type="InterPro" id="IPR050173">
    <property type="entry name" value="ABC_transporter_C-like"/>
</dbReference>
<dbReference type="SUPFAM" id="SSF52540">
    <property type="entry name" value="P-loop containing nucleoside triphosphate hydrolases"/>
    <property type="match status" value="1"/>
</dbReference>
<dbReference type="InterPro" id="IPR003439">
    <property type="entry name" value="ABC_transporter-like_ATP-bd"/>
</dbReference>
<dbReference type="AlphaFoldDB" id="A0A8H7TLM2"/>
<dbReference type="InterPro" id="IPR027417">
    <property type="entry name" value="P-loop_NTPase"/>
</dbReference>
<dbReference type="GO" id="GO:0140359">
    <property type="term" value="F:ABC-type transporter activity"/>
    <property type="evidence" value="ECO:0007669"/>
    <property type="project" value="InterPro"/>
</dbReference>
<feature type="transmembrane region" description="Helical" evidence="9">
    <location>
        <begin position="447"/>
        <end position="469"/>
    </location>
</feature>
<dbReference type="Pfam" id="PF00005">
    <property type="entry name" value="ABC_tran"/>
    <property type="match status" value="1"/>
</dbReference>
<dbReference type="Gene3D" id="1.20.1560.10">
    <property type="entry name" value="ABC transporter type 1, transmembrane domain"/>
    <property type="match status" value="2"/>
</dbReference>
<dbReference type="GO" id="GO:0005524">
    <property type="term" value="F:ATP binding"/>
    <property type="evidence" value="ECO:0007669"/>
    <property type="project" value="UniProtKB-KW"/>
</dbReference>
<dbReference type="PANTHER" id="PTHR24223:SF345">
    <property type="entry name" value="ABC MULTIDRUG TRANSPORTER (EUROFUNG)"/>
    <property type="match status" value="1"/>
</dbReference>
<keyword evidence="4" id="KW-0547">Nucleotide-binding</keyword>
<dbReference type="PANTHER" id="PTHR24223">
    <property type="entry name" value="ATP-BINDING CASSETTE SUB-FAMILY C"/>
    <property type="match status" value="1"/>
</dbReference>
<dbReference type="CDD" id="cd18580">
    <property type="entry name" value="ABC_6TM_ABCC_D2"/>
    <property type="match status" value="1"/>
</dbReference>
<feature type="transmembrane region" description="Helical" evidence="9">
    <location>
        <begin position="29"/>
        <end position="56"/>
    </location>
</feature>
<dbReference type="OrthoDB" id="6500128at2759"/>
<keyword evidence="2" id="KW-0813">Transport</keyword>
<keyword evidence="7 9" id="KW-0472">Membrane</keyword>
<feature type="transmembrane region" description="Helical" evidence="9">
    <location>
        <begin position="533"/>
        <end position="557"/>
    </location>
</feature>
<sequence>MIVVVERMKAKISGARSLEISKYIKLNQLFVAFNASGMMLTIFSPAITLVIFSIQAEIRGVKSIDVETAFTALAIIGLMTSPAHTLLVMSADMASAVASFDHIQTYLSGSSREDKREIIQPQHSGGFGNPMNGNSAKNSIQNFNENARSEVDFRDAVVATTDANIPSYSNSNFVLQGLSFNIPRGPSLSAVALSERGVIQIASDQMAYCSQNPWLPNGTIKEIIQGPADLSTSLNQSSYSRVVEACELGEDHQQLPDGDQTLAGSRGIVLSGGQKQRVALARAIYAHEDLIIFDDVLSALDAITQRRITTHLFGPKGLFKELGATVFLITHDTQVSALADHIIVLGGAGTIVEQGSWEDLRSDAGYISQIVLREGRESSKRPDKTVSIAGRPRQQTSATTDPNRQDLTRKTGDIKLYGYYFGAIGWTPLALLFLSMTAYAVFSGICFLLAIGAFVGVTLALAKIFLVIAPRSGNVLLARLLHTSMAAPLSFFATTDTGSILNRFSSDTLMIDRRLPPSLLQVGQCLFTLRSQVILLAVVQPLMATILPFTFIAVYFIHKFYLVTSRQLRFFELETKAFPNYSFLETLEGVTTIRTFGWQQAFVKDNIAKLDQCLRPWYLMMCLQRWLNIAMDLIVLCIAMLVISLAVVFKGTMTGGQIGSALNVVLLANQSLLKLVESWTIMETSLGAI</sequence>
<proteinExistence type="predicted"/>
<evidence type="ECO:0000256" key="3">
    <source>
        <dbReference type="ARBA" id="ARBA00022692"/>
    </source>
</evidence>
<evidence type="ECO:0000313" key="12">
    <source>
        <dbReference type="EMBL" id="KAG4421128.1"/>
    </source>
</evidence>
<evidence type="ECO:0000256" key="7">
    <source>
        <dbReference type="ARBA" id="ARBA00023136"/>
    </source>
</evidence>
<evidence type="ECO:0000313" key="13">
    <source>
        <dbReference type="Proteomes" id="UP000664132"/>
    </source>
</evidence>
<accession>A0A8H7TLM2</accession>
<evidence type="ECO:0000256" key="1">
    <source>
        <dbReference type="ARBA" id="ARBA00004141"/>
    </source>
</evidence>
<comment type="subcellular location">
    <subcellularLocation>
        <location evidence="1">Membrane</location>
        <topology evidence="1">Multi-pass membrane protein</topology>
    </subcellularLocation>
</comment>
<name>A0A8H7TLM2_9HELO</name>
<keyword evidence="13" id="KW-1185">Reference proteome</keyword>
<dbReference type="InterPro" id="IPR011527">
    <property type="entry name" value="ABC1_TM_dom"/>
</dbReference>
<dbReference type="GO" id="GO:0016887">
    <property type="term" value="F:ATP hydrolysis activity"/>
    <property type="evidence" value="ECO:0007669"/>
    <property type="project" value="InterPro"/>
</dbReference>
<evidence type="ECO:0000256" key="2">
    <source>
        <dbReference type="ARBA" id="ARBA00022448"/>
    </source>
</evidence>
<dbReference type="PROSITE" id="PS00211">
    <property type="entry name" value="ABC_TRANSPORTER_1"/>
    <property type="match status" value="1"/>
</dbReference>
<dbReference type="Gene3D" id="3.40.50.300">
    <property type="entry name" value="P-loop containing nucleotide triphosphate hydrolases"/>
    <property type="match status" value="1"/>
</dbReference>
<dbReference type="InterPro" id="IPR036640">
    <property type="entry name" value="ABC1_TM_sf"/>
</dbReference>
<evidence type="ECO:0000256" key="8">
    <source>
        <dbReference type="SAM" id="MobiDB-lite"/>
    </source>
</evidence>
<feature type="domain" description="ABC transmembrane type-1" evidence="11">
    <location>
        <begin position="442"/>
        <end position="684"/>
    </location>
</feature>
<evidence type="ECO:0000256" key="9">
    <source>
        <dbReference type="SAM" id="Phobius"/>
    </source>
</evidence>
<keyword evidence="3 9" id="KW-0812">Transmembrane</keyword>
<evidence type="ECO:0000256" key="5">
    <source>
        <dbReference type="ARBA" id="ARBA00022840"/>
    </source>
</evidence>